<proteinExistence type="predicted"/>
<reference evidence="2" key="1">
    <citation type="submission" date="2020-05" db="EMBL/GenBank/DDBJ databases">
        <title>Mycena genomes resolve the evolution of fungal bioluminescence.</title>
        <authorList>
            <person name="Tsai I.J."/>
        </authorList>
    </citation>
    <scope>NUCLEOTIDE SEQUENCE</scope>
    <source>
        <strain evidence="2">110903Hualien_Pintung</strain>
    </source>
</reference>
<dbReference type="AlphaFoldDB" id="A0A8H6SXY7"/>
<evidence type="ECO:0000256" key="1">
    <source>
        <dbReference type="SAM" id="MobiDB-lite"/>
    </source>
</evidence>
<evidence type="ECO:0000313" key="2">
    <source>
        <dbReference type="EMBL" id="KAF7305965.1"/>
    </source>
</evidence>
<evidence type="ECO:0000313" key="3">
    <source>
        <dbReference type="Proteomes" id="UP000613580"/>
    </source>
</evidence>
<name>A0A8H6SXY7_MYCCL</name>
<protein>
    <submittedName>
        <fullName evidence="2">Uncharacterized protein</fullName>
    </submittedName>
</protein>
<feature type="region of interest" description="Disordered" evidence="1">
    <location>
        <begin position="168"/>
        <end position="188"/>
    </location>
</feature>
<feature type="region of interest" description="Disordered" evidence="1">
    <location>
        <begin position="1"/>
        <end position="45"/>
    </location>
</feature>
<comment type="caution">
    <text evidence="2">The sequence shown here is derived from an EMBL/GenBank/DDBJ whole genome shotgun (WGS) entry which is preliminary data.</text>
</comment>
<feature type="compositionally biased region" description="Polar residues" evidence="1">
    <location>
        <begin position="1"/>
        <end position="28"/>
    </location>
</feature>
<accession>A0A8H6SXY7</accession>
<dbReference type="Proteomes" id="UP000613580">
    <property type="component" value="Unassembled WGS sequence"/>
</dbReference>
<keyword evidence="3" id="KW-1185">Reference proteome</keyword>
<sequence>MRESTLSSMAEVATPSTDSTPSYNSPSGSPIAPSSLDLPSEISDDPPSKRTTFKFRFTLFTVLYLTILWTYKAIEAATSYYQWNKASTTLNFLFDTVVTPALHHFAACREQPGKLRYIFDTEFKDAFRDFVRVVYGAPRPSAGCTRDEEASLELSGLDIGGATPDSDLSMSSTLADDSDASPSMPSSRVKAEPLLVAIPGSDVLSRPEDDSGVATIRTTGIQPFNIALPASGLRARTGLCA</sequence>
<gene>
    <name evidence="2" type="ORF">HMN09_00751000</name>
</gene>
<dbReference type="EMBL" id="JACAZE010000009">
    <property type="protein sequence ID" value="KAF7305965.1"/>
    <property type="molecule type" value="Genomic_DNA"/>
</dbReference>
<organism evidence="2 3">
    <name type="scientific">Mycena chlorophos</name>
    <name type="common">Agaric fungus</name>
    <name type="synonym">Agaricus chlorophos</name>
    <dbReference type="NCBI Taxonomy" id="658473"/>
    <lineage>
        <taxon>Eukaryota</taxon>
        <taxon>Fungi</taxon>
        <taxon>Dikarya</taxon>
        <taxon>Basidiomycota</taxon>
        <taxon>Agaricomycotina</taxon>
        <taxon>Agaricomycetes</taxon>
        <taxon>Agaricomycetidae</taxon>
        <taxon>Agaricales</taxon>
        <taxon>Marasmiineae</taxon>
        <taxon>Mycenaceae</taxon>
        <taxon>Mycena</taxon>
    </lineage>
</organism>